<sequence length="197" mass="21948">MPANDEGRRRVPALERLSNKGVAESIRPTACEEWRAIPGYAGVYEASNLGRIRSLDRTMVSTNGRTTHRTGQLISPARDSAGHLVVSLYGRDHSKRSARVHRLVLAAFIGPCPAGHEALHRNSRADDNRLVNLTWGTRVDLGRLTVENGRHPLASRAHCAHGHRYSPDNTRIVQRSNGRTARVCRACRTIRDRRPQS</sequence>
<dbReference type="EMBL" id="FNLM01000034">
    <property type="protein sequence ID" value="SDU70588.1"/>
    <property type="molecule type" value="Genomic_DNA"/>
</dbReference>
<gene>
    <name evidence="3" type="ORF">SAMN04488548_1343514</name>
</gene>
<feature type="domain" description="HNH nuclease" evidence="2">
    <location>
        <begin position="99"/>
        <end position="141"/>
    </location>
</feature>
<dbReference type="GO" id="GO:0016788">
    <property type="term" value="F:hydrolase activity, acting on ester bonds"/>
    <property type="evidence" value="ECO:0007669"/>
    <property type="project" value="InterPro"/>
</dbReference>
<dbReference type="GO" id="GO:0004519">
    <property type="term" value="F:endonuclease activity"/>
    <property type="evidence" value="ECO:0007669"/>
    <property type="project" value="UniProtKB-KW"/>
</dbReference>
<dbReference type="STRING" id="158898.SAMN04488548_1343514"/>
<dbReference type="InterPro" id="IPR044925">
    <property type="entry name" value="His-Me_finger_sf"/>
</dbReference>
<evidence type="ECO:0000313" key="4">
    <source>
        <dbReference type="Proteomes" id="UP000183180"/>
    </source>
</evidence>
<evidence type="ECO:0000313" key="3">
    <source>
        <dbReference type="EMBL" id="SDU70588.1"/>
    </source>
</evidence>
<name>A0A1H2KQ53_9ACTN</name>
<organism evidence="3 4">
    <name type="scientific">Gordonia westfalica</name>
    <dbReference type="NCBI Taxonomy" id="158898"/>
    <lineage>
        <taxon>Bacteria</taxon>
        <taxon>Bacillati</taxon>
        <taxon>Actinomycetota</taxon>
        <taxon>Actinomycetes</taxon>
        <taxon>Mycobacteriales</taxon>
        <taxon>Gordoniaceae</taxon>
        <taxon>Gordonia</taxon>
    </lineage>
</organism>
<dbReference type="Pfam" id="PF13392">
    <property type="entry name" value="HNH_3"/>
    <property type="match status" value="1"/>
</dbReference>
<evidence type="ECO:0000259" key="2">
    <source>
        <dbReference type="Pfam" id="PF13392"/>
    </source>
</evidence>
<dbReference type="RefSeq" id="WP_074852128.1">
    <property type="nucleotide sequence ID" value="NZ_FNLM01000034.1"/>
</dbReference>
<dbReference type="OrthoDB" id="6631788at2"/>
<dbReference type="AlphaFoldDB" id="A0A1H2KQ53"/>
<dbReference type="SUPFAM" id="SSF54060">
    <property type="entry name" value="His-Me finger endonucleases"/>
    <property type="match status" value="1"/>
</dbReference>
<dbReference type="InterPro" id="IPR003615">
    <property type="entry name" value="HNH_nuc"/>
</dbReference>
<dbReference type="Gene3D" id="3.90.75.20">
    <property type="match status" value="1"/>
</dbReference>
<dbReference type="Proteomes" id="UP000183180">
    <property type="component" value="Unassembled WGS sequence"/>
</dbReference>
<keyword evidence="3" id="KW-0378">Hydrolase</keyword>
<keyword evidence="3" id="KW-0255">Endonuclease</keyword>
<protein>
    <submittedName>
        <fullName evidence="3">HNH endonuclease</fullName>
    </submittedName>
</protein>
<proteinExistence type="predicted"/>
<dbReference type="InterPro" id="IPR010902">
    <property type="entry name" value="NUMOD4"/>
</dbReference>
<evidence type="ECO:0000259" key="1">
    <source>
        <dbReference type="Pfam" id="PF07463"/>
    </source>
</evidence>
<accession>A0A1H2KQ53</accession>
<feature type="domain" description="NUMOD4" evidence="1">
    <location>
        <begin position="32"/>
        <end position="88"/>
    </location>
</feature>
<reference evidence="3 4" key="1">
    <citation type="submission" date="2016-10" db="EMBL/GenBank/DDBJ databases">
        <authorList>
            <person name="de Groot N.N."/>
        </authorList>
    </citation>
    <scope>NUCLEOTIDE SEQUENCE [LARGE SCALE GENOMIC DNA]</scope>
    <source>
        <strain evidence="3 4">DSM 44215</strain>
    </source>
</reference>
<keyword evidence="3" id="KW-0540">Nuclease</keyword>
<dbReference type="Pfam" id="PF07463">
    <property type="entry name" value="NUMOD4"/>
    <property type="match status" value="1"/>
</dbReference>